<name>A0A6C0D3V7_9ZZZZ</name>
<protein>
    <recommendedName>
        <fullName evidence="2">Sugar O-methyltransferase</fullName>
    </recommendedName>
</protein>
<dbReference type="SUPFAM" id="SSF53335">
    <property type="entry name" value="S-adenosyl-L-methionine-dependent methyltransferases"/>
    <property type="match status" value="1"/>
</dbReference>
<reference evidence="1" key="1">
    <citation type="journal article" date="2020" name="Nature">
        <title>Giant virus diversity and host interactions through global metagenomics.</title>
        <authorList>
            <person name="Schulz F."/>
            <person name="Roux S."/>
            <person name="Paez-Espino D."/>
            <person name="Jungbluth S."/>
            <person name="Walsh D.A."/>
            <person name="Denef V.J."/>
            <person name="McMahon K.D."/>
            <person name="Konstantinidis K.T."/>
            <person name="Eloe-Fadrosh E.A."/>
            <person name="Kyrpides N.C."/>
            <person name="Woyke T."/>
        </authorList>
    </citation>
    <scope>NUCLEOTIDE SEQUENCE</scope>
    <source>
        <strain evidence="1">GVMAG-M-3300023174-111</strain>
    </source>
</reference>
<dbReference type="InterPro" id="IPR029063">
    <property type="entry name" value="SAM-dependent_MTases_sf"/>
</dbReference>
<dbReference type="AlphaFoldDB" id="A0A6C0D3V7"/>
<evidence type="ECO:0008006" key="2">
    <source>
        <dbReference type="Google" id="ProtNLM"/>
    </source>
</evidence>
<evidence type="ECO:0000313" key="1">
    <source>
        <dbReference type="EMBL" id="QHT11133.1"/>
    </source>
</evidence>
<organism evidence="1">
    <name type="scientific">viral metagenome</name>
    <dbReference type="NCBI Taxonomy" id="1070528"/>
    <lineage>
        <taxon>unclassified sequences</taxon>
        <taxon>metagenomes</taxon>
        <taxon>organismal metagenomes</taxon>
    </lineage>
</organism>
<accession>A0A6C0D3V7</accession>
<proteinExistence type="predicted"/>
<sequence length="252" mass="29284">MSFVGNITVDNIKTTNFKSNSTYNSILEHVSYEHGKEYLHLIETNYSNIEFSNVLDYFTLNDTYGYPNLYEYKNKTGTTFKCSSTSLRYVYHALLILEHYQKNTNQSIVEVGCGYGGLFLAICHFSTLLNINVKNYHIIDLDPVCKLIAAYLDINKYNITIEYKIHSSTAFGQDIDNEDMFFISNYCFTELDTVYRNNYIINLLPKCSSGFIIWQTCFGYNIDEANELLTVTHIEEERPQTSGIQKNYFVYF</sequence>
<dbReference type="EMBL" id="MN739531">
    <property type="protein sequence ID" value="QHT11133.1"/>
    <property type="molecule type" value="Genomic_DNA"/>
</dbReference>